<accession>A0A916TCF4</accession>
<dbReference type="AlphaFoldDB" id="A0A916TCF4"/>
<keyword evidence="2" id="KW-1133">Transmembrane helix</keyword>
<evidence type="ECO:0000313" key="4">
    <source>
        <dbReference type="Proteomes" id="UP000623067"/>
    </source>
</evidence>
<keyword evidence="2" id="KW-0812">Transmembrane</keyword>
<feature type="region of interest" description="Disordered" evidence="1">
    <location>
        <begin position="52"/>
        <end position="80"/>
    </location>
</feature>
<sequence length="242" mass="25094">MYGEHIPRRERLGSAALTALLTVAVGWALVSGLAMRGTGGAEESLATFDVTVPPPPPAPRVVPERRHVSRPEGRAAPAGLRSQATEIVAPPVPAIVPPPVVAAPVAGIGRAATQGAAVRPGPGPGAGGLGDGRGAGGDGDGDGGGWGAETEPHYLKGYLTFQDGADVIGEAVIGRSISVKCILLVNTRLTECEATRSTGYPALDARILKLVEKRFRYAPWRDGRGRPVESTVLVDYAWTEEE</sequence>
<reference evidence="3" key="2">
    <citation type="submission" date="2020-09" db="EMBL/GenBank/DDBJ databases">
        <authorList>
            <person name="Sun Q."/>
            <person name="Zhou Y."/>
        </authorList>
    </citation>
    <scope>NUCLEOTIDE SEQUENCE</scope>
    <source>
        <strain evidence="3">CGMCC 1.15330</strain>
    </source>
</reference>
<feature type="compositionally biased region" description="Gly residues" evidence="1">
    <location>
        <begin position="124"/>
        <end position="147"/>
    </location>
</feature>
<protein>
    <recommendedName>
        <fullName evidence="5">Energy transducer TonB</fullName>
    </recommendedName>
</protein>
<evidence type="ECO:0000256" key="2">
    <source>
        <dbReference type="SAM" id="Phobius"/>
    </source>
</evidence>
<dbReference type="Proteomes" id="UP000623067">
    <property type="component" value="Unassembled WGS sequence"/>
</dbReference>
<evidence type="ECO:0000256" key="1">
    <source>
        <dbReference type="SAM" id="MobiDB-lite"/>
    </source>
</evidence>
<feature type="region of interest" description="Disordered" evidence="1">
    <location>
        <begin position="114"/>
        <end position="148"/>
    </location>
</feature>
<keyword evidence="2" id="KW-0472">Membrane</keyword>
<proteinExistence type="predicted"/>
<gene>
    <name evidence="3" type="ORF">GCM10011380_29640</name>
</gene>
<evidence type="ECO:0000313" key="3">
    <source>
        <dbReference type="EMBL" id="GGB38308.1"/>
    </source>
</evidence>
<dbReference type="EMBL" id="BMIH01000004">
    <property type="protein sequence ID" value="GGB38308.1"/>
    <property type="molecule type" value="Genomic_DNA"/>
</dbReference>
<evidence type="ECO:0008006" key="5">
    <source>
        <dbReference type="Google" id="ProtNLM"/>
    </source>
</evidence>
<dbReference type="RefSeq" id="WP_229664619.1">
    <property type="nucleotide sequence ID" value="NZ_BMIH01000004.1"/>
</dbReference>
<name>A0A916TCF4_9SPHN</name>
<reference evidence="3" key="1">
    <citation type="journal article" date="2014" name="Int. J. Syst. Evol. Microbiol.">
        <title>Complete genome sequence of Corynebacterium casei LMG S-19264T (=DSM 44701T), isolated from a smear-ripened cheese.</title>
        <authorList>
            <consortium name="US DOE Joint Genome Institute (JGI-PGF)"/>
            <person name="Walter F."/>
            <person name="Albersmeier A."/>
            <person name="Kalinowski J."/>
            <person name="Ruckert C."/>
        </authorList>
    </citation>
    <scope>NUCLEOTIDE SEQUENCE</scope>
    <source>
        <strain evidence="3">CGMCC 1.15330</strain>
    </source>
</reference>
<feature type="compositionally biased region" description="Basic and acidic residues" evidence="1">
    <location>
        <begin position="62"/>
        <end position="73"/>
    </location>
</feature>
<organism evidence="3 4">
    <name type="scientific">Sphingomonas metalli</name>
    <dbReference type="NCBI Taxonomy" id="1779358"/>
    <lineage>
        <taxon>Bacteria</taxon>
        <taxon>Pseudomonadati</taxon>
        <taxon>Pseudomonadota</taxon>
        <taxon>Alphaproteobacteria</taxon>
        <taxon>Sphingomonadales</taxon>
        <taxon>Sphingomonadaceae</taxon>
        <taxon>Sphingomonas</taxon>
    </lineage>
</organism>
<feature type="transmembrane region" description="Helical" evidence="2">
    <location>
        <begin position="12"/>
        <end position="35"/>
    </location>
</feature>
<keyword evidence="4" id="KW-1185">Reference proteome</keyword>
<comment type="caution">
    <text evidence="3">The sequence shown here is derived from an EMBL/GenBank/DDBJ whole genome shotgun (WGS) entry which is preliminary data.</text>
</comment>